<dbReference type="SUPFAM" id="SSF52980">
    <property type="entry name" value="Restriction endonuclease-like"/>
    <property type="match status" value="1"/>
</dbReference>
<sequence length="484" mass="54463">MVSGFVTSVRGPMISGKCVVVAKVRHSQRMNDPLVNISIIADKDGTILSAHCLNCKAGLAESCSHFASVLFYIEAWNLIHGKLACTQVKCSWLLPTYVNEVECKRVKGIDFRSAKKLKESLDKKIDSLSNATTPPQQYASAQGRKTPLNVDARPSSTAEMSAFFDKLNQCNVKPVALSLTKDYADEFVAKSRSVPVVSDLFETVNLELQYPELLRKCVNVQLDISNEDISKVELDTRSQAKGSGFFRHRAGRIGASVSGAVCHCNLAQPPQSLIKGICYPHLFKVSTKVTRHGCIHEDDAIKAYEVEMQKICLKKKHMPKKKVNGNFQLVRNHNYYYQVQQQLFTLKERKFCHFVVCGIDSEKKAHIVKQRIYPDAKHWGNALPKLESFWRICILPEILGRWYTRRCTLPVPKPDVNGICFCRVQRDEEVISCSNNDCPYVQFHRSCLALDSVKISKNGIVPTAADCHSLNVERKQSNLLSQLQ</sequence>
<accession>A0ABN8R0B2</accession>
<dbReference type="InterPro" id="IPR011604">
    <property type="entry name" value="PDDEXK-like_dom_sf"/>
</dbReference>
<evidence type="ECO:0000313" key="2">
    <source>
        <dbReference type="EMBL" id="CAH3172748.1"/>
    </source>
</evidence>
<evidence type="ECO:0000256" key="1">
    <source>
        <dbReference type="SAM" id="MobiDB-lite"/>
    </source>
</evidence>
<dbReference type="InterPro" id="IPR013083">
    <property type="entry name" value="Znf_RING/FYVE/PHD"/>
</dbReference>
<dbReference type="Gene3D" id="3.30.40.10">
    <property type="entry name" value="Zinc/RING finger domain, C3HC4 (zinc finger)"/>
    <property type="match status" value="1"/>
</dbReference>
<organism evidence="2 3">
    <name type="scientific">Porites lobata</name>
    <dbReference type="NCBI Taxonomy" id="104759"/>
    <lineage>
        <taxon>Eukaryota</taxon>
        <taxon>Metazoa</taxon>
        <taxon>Cnidaria</taxon>
        <taxon>Anthozoa</taxon>
        <taxon>Hexacorallia</taxon>
        <taxon>Scleractinia</taxon>
        <taxon>Fungiina</taxon>
        <taxon>Poritidae</taxon>
        <taxon>Porites</taxon>
    </lineage>
</organism>
<dbReference type="Gene3D" id="3.90.320.10">
    <property type="match status" value="2"/>
</dbReference>
<feature type="compositionally biased region" description="Polar residues" evidence="1">
    <location>
        <begin position="127"/>
        <end position="140"/>
    </location>
</feature>
<proteinExistence type="predicted"/>
<dbReference type="CDD" id="cd22343">
    <property type="entry name" value="PDDEXK_lambda_exonuclease-like"/>
    <property type="match status" value="1"/>
</dbReference>
<dbReference type="InterPro" id="IPR011335">
    <property type="entry name" value="Restrct_endonuc-II-like"/>
</dbReference>
<name>A0ABN8R0B2_9CNID</name>
<protein>
    <submittedName>
        <fullName evidence="2">Uncharacterized protein</fullName>
    </submittedName>
</protein>
<comment type="caution">
    <text evidence="2">The sequence shown here is derived from an EMBL/GenBank/DDBJ whole genome shotgun (WGS) entry which is preliminary data.</text>
</comment>
<dbReference type="Proteomes" id="UP001159405">
    <property type="component" value="Unassembled WGS sequence"/>
</dbReference>
<feature type="region of interest" description="Disordered" evidence="1">
    <location>
        <begin position="127"/>
        <end position="151"/>
    </location>
</feature>
<reference evidence="2 3" key="1">
    <citation type="submission" date="2022-05" db="EMBL/GenBank/DDBJ databases">
        <authorList>
            <consortium name="Genoscope - CEA"/>
            <person name="William W."/>
        </authorList>
    </citation>
    <scope>NUCLEOTIDE SEQUENCE [LARGE SCALE GENOMIC DNA]</scope>
</reference>
<gene>
    <name evidence="2" type="ORF">PLOB_00013189</name>
</gene>
<dbReference type="EMBL" id="CALNXK010000176">
    <property type="protein sequence ID" value="CAH3172748.1"/>
    <property type="molecule type" value="Genomic_DNA"/>
</dbReference>
<dbReference type="PANTHER" id="PTHR47526">
    <property type="entry name" value="ATP-DEPENDENT DNA HELICASE"/>
    <property type="match status" value="1"/>
</dbReference>
<dbReference type="SUPFAM" id="SSF57903">
    <property type="entry name" value="FYVE/PHD zinc finger"/>
    <property type="match status" value="1"/>
</dbReference>
<dbReference type="InterPro" id="IPR011011">
    <property type="entry name" value="Znf_FYVE_PHD"/>
</dbReference>
<evidence type="ECO:0000313" key="3">
    <source>
        <dbReference type="Proteomes" id="UP001159405"/>
    </source>
</evidence>
<dbReference type="PANTHER" id="PTHR47526:SF3">
    <property type="entry name" value="PHD-TYPE DOMAIN-CONTAINING PROTEIN"/>
    <property type="match status" value="1"/>
</dbReference>
<keyword evidence="3" id="KW-1185">Reference proteome</keyword>